<evidence type="ECO:0000313" key="1">
    <source>
        <dbReference type="EMBL" id="JAI58083.1"/>
    </source>
</evidence>
<protein>
    <submittedName>
        <fullName evidence="1">Uncharacterized protein</fullName>
    </submittedName>
</protein>
<accession>A0A0P4VRX7</accession>
<organism evidence="1">
    <name type="scientific">Scylla olivacea</name>
    <name type="common">Orange mud crab</name>
    <name type="synonym">Cancer olivacea</name>
    <dbReference type="NCBI Taxonomy" id="85551"/>
    <lineage>
        <taxon>Eukaryota</taxon>
        <taxon>Metazoa</taxon>
        <taxon>Ecdysozoa</taxon>
        <taxon>Arthropoda</taxon>
        <taxon>Crustacea</taxon>
        <taxon>Multicrustacea</taxon>
        <taxon>Malacostraca</taxon>
        <taxon>Eumalacostraca</taxon>
        <taxon>Eucarida</taxon>
        <taxon>Decapoda</taxon>
        <taxon>Pleocyemata</taxon>
        <taxon>Brachyura</taxon>
        <taxon>Eubrachyura</taxon>
        <taxon>Portunoidea</taxon>
        <taxon>Portunidae</taxon>
        <taxon>Portuninae</taxon>
        <taxon>Scylla</taxon>
    </lineage>
</organism>
<dbReference type="EMBL" id="GDRN01103456">
    <property type="protein sequence ID" value="JAI58083.1"/>
    <property type="molecule type" value="Transcribed_RNA"/>
</dbReference>
<reference evidence="1" key="1">
    <citation type="submission" date="2015-09" db="EMBL/GenBank/DDBJ databases">
        <title>Scylla olivacea transcriptome.</title>
        <authorList>
            <person name="Ikhwanuddin M."/>
        </authorList>
    </citation>
    <scope>NUCLEOTIDE SEQUENCE</scope>
</reference>
<name>A0A0P4VRX7_SCYOL</name>
<dbReference type="PANTHER" id="PTHR47027">
    <property type="entry name" value="REVERSE TRANSCRIPTASE DOMAIN-CONTAINING PROTEIN"/>
    <property type="match status" value="1"/>
</dbReference>
<dbReference type="PANTHER" id="PTHR47027:SF30">
    <property type="entry name" value="THAP-TYPE DOMAIN-CONTAINING PROTEIN"/>
    <property type="match status" value="1"/>
</dbReference>
<dbReference type="AlphaFoldDB" id="A0A0P4VRX7"/>
<sequence>MDLKKAYDMVDREALWDVLKIYCIGGEVLEGIKASYKDASACVRMEGELGGNFVTEKGVNQRCVMSLWLFDIFMNCCMKEIKVGNVGESLKWNGVGLAAVVCLSADCITSRV</sequence>
<proteinExistence type="predicted"/>